<evidence type="ECO:0000256" key="11">
    <source>
        <dbReference type="ARBA" id="ARBA00023136"/>
    </source>
</evidence>
<organism evidence="19 20">
    <name type="scientific">Vigna mungo</name>
    <name type="common">Black gram</name>
    <name type="synonym">Phaseolus mungo</name>
    <dbReference type="NCBI Taxonomy" id="3915"/>
    <lineage>
        <taxon>Eukaryota</taxon>
        <taxon>Viridiplantae</taxon>
        <taxon>Streptophyta</taxon>
        <taxon>Embryophyta</taxon>
        <taxon>Tracheophyta</taxon>
        <taxon>Spermatophyta</taxon>
        <taxon>Magnoliopsida</taxon>
        <taxon>eudicotyledons</taxon>
        <taxon>Gunneridae</taxon>
        <taxon>Pentapetalae</taxon>
        <taxon>rosids</taxon>
        <taxon>fabids</taxon>
        <taxon>Fabales</taxon>
        <taxon>Fabaceae</taxon>
        <taxon>Papilionoideae</taxon>
        <taxon>50 kb inversion clade</taxon>
        <taxon>NPAAA clade</taxon>
        <taxon>indigoferoid/millettioid clade</taxon>
        <taxon>Phaseoleae</taxon>
        <taxon>Vigna</taxon>
    </lineage>
</organism>
<evidence type="ECO:0000313" key="19">
    <source>
        <dbReference type="EMBL" id="WVZ03636.1"/>
    </source>
</evidence>
<dbReference type="PROSITE" id="PS00107">
    <property type="entry name" value="PROTEIN_KINASE_ATP"/>
    <property type="match status" value="1"/>
</dbReference>
<dbReference type="PANTHER" id="PTHR47984">
    <property type="entry name" value="OS01G0323000 PROTEIN"/>
    <property type="match status" value="1"/>
</dbReference>
<dbReference type="InterPro" id="IPR008271">
    <property type="entry name" value="Ser/Thr_kinase_AS"/>
</dbReference>
<evidence type="ECO:0000256" key="5">
    <source>
        <dbReference type="ARBA" id="ARBA00022679"/>
    </source>
</evidence>
<evidence type="ECO:0000259" key="18">
    <source>
        <dbReference type="PROSITE" id="PS50011"/>
    </source>
</evidence>
<evidence type="ECO:0000256" key="3">
    <source>
        <dbReference type="ARBA" id="ARBA00022527"/>
    </source>
</evidence>
<accession>A0AAQ3N788</accession>
<dbReference type="Pfam" id="PF00069">
    <property type="entry name" value="Pkinase"/>
    <property type="match status" value="1"/>
</dbReference>
<dbReference type="PANTHER" id="PTHR47984:SF8">
    <property type="entry name" value="RECEPTOR-LIKE KINASE"/>
    <property type="match status" value="1"/>
</dbReference>
<dbReference type="Proteomes" id="UP001374535">
    <property type="component" value="Chromosome 7"/>
</dbReference>
<reference evidence="19 20" key="1">
    <citation type="journal article" date="2023" name="Life. Sci Alliance">
        <title>Evolutionary insights into 3D genome organization and epigenetic landscape of Vigna mungo.</title>
        <authorList>
            <person name="Junaid A."/>
            <person name="Singh B."/>
            <person name="Bhatia S."/>
        </authorList>
    </citation>
    <scope>NUCLEOTIDE SEQUENCE [LARGE SCALE GENOMIC DNA]</scope>
    <source>
        <strain evidence="19">Urdbean</strain>
    </source>
</reference>
<feature type="binding site" evidence="14">
    <location>
        <position position="171"/>
    </location>
    <ligand>
        <name>ATP</name>
        <dbReference type="ChEBI" id="CHEBI:30616"/>
    </ligand>
</feature>
<evidence type="ECO:0000256" key="13">
    <source>
        <dbReference type="ARBA" id="ARBA00048679"/>
    </source>
</evidence>
<keyword evidence="5" id="KW-0808">Transferase</keyword>
<dbReference type="InterPro" id="IPR000719">
    <property type="entry name" value="Prot_kinase_dom"/>
</dbReference>
<evidence type="ECO:0000256" key="10">
    <source>
        <dbReference type="ARBA" id="ARBA00022989"/>
    </source>
</evidence>
<dbReference type="FunFam" id="1.10.510.10:FF:000035">
    <property type="entry name" value="Putative receptor-like serine/threonine-protein kinase"/>
    <property type="match status" value="1"/>
</dbReference>
<keyword evidence="4" id="KW-0597">Phosphoprotein</keyword>
<dbReference type="GO" id="GO:0004674">
    <property type="term" value="F:protein serine/threonine kinase activity"/>
    <property type="evidence" value="ECO:0007669"/>
    <property type="project" value="UniProtKB-KW"/>
</dbReference>
<dbReference type="FunFam" id="3.30.200.20:FF:000173">
    <property type="entry name" value="Probable serine/threonine-protein kinase At1g01540"/>
    <property type="match status" value="1"/>
</dbReference>
<dbReference type="InterPro" id="IPR011009">
    <property type="entry name" value="Kinase-like_dom_sf"/>
</dbReference>
<comment type="subcellular location">
    <subcellularLocation>
        <location evidence="1">Membrane</location>
        <topology evidence="1">Single-pass membrane protein</topology>
    </subcellularLocation>
</comment>
<evidence type="ECO:0000256" key="1">
    <source>
        <dbReference type="ARBA" id="ARBA00004167"/>
    </source>
</evidence>
<comment type="similarity">
    <text evidence="15">Belongs to the protein kinase superfamily.</text>
</comment>
<proteinExistence type="inferred from homology"/>
<feature type="region of interest" description="Disordered" evidence="16">
    <location>
        <begin position="459"/>
        <end position="484"/>
    </location>
</feature>
<feature type="domain" description="Protein kinase" evidence="18">
    <location>
        <begin position="143"/>
        <end position="445"/>
    </location>
</feature>
<dbReference type="PROSITE" id="PS00108">
    <property type="entry name" value="PROTEIN_KINASE_ST"/>
    <property type="match status" value="1"/>
</dbReference>
<dbReference type="CDD" id="cd14066">
    <property type="entry name" value="STKc_IRAK"/>
    <property type="match status" value="1"/>
</dbReference>
<keyword evidence="8" id="KW-0418">Kinase</keyword>
<feature type="compositionally biased region" description="Basic and acidic residues" evidence="16">
    <location>
        <begin position="473"/>
        <end position="484"/>
    </location>
</feature>
<evidence type="ECO:0000256" key="2">
    <source>
        <dbReference type="ARBA" id="ARBA00012513"/>
    </source>
</evidence>
<evidence type="ECO:0000256" key="8">
    <source>
        <dbReference type="ARBA" id="ARBA00022777"/>
    </source>
</evidence>
<feature type="transmembrane region" description="Helical" evidence="17">
    <location>
        <begin position="12"/>
        <end position="37"/>
    </location>
</feature>
<keyword evidence="11 17" id="KW-0472">Membrane</keyword>
<sequence length="484" mass="53681">MTEAGTTTGVSLKLLVLVAILVVFAVVILVLVFFLCLRGGRSWKRRKLAAKHSSGSIPLVSKEIMVVKTSDLTPATTSEIGDVEGDPKKEAGMKVEIEAVTAVMKSEVSGGGAHRSEVSVEDPNIGWGRWYSMKEVELATRGFAEGNVIGEGGYGVVYRGILHDASVVAVKNLLNNKGQAEKEFKVEVEAIGKVRHKNLVRLVGYCAEGARRYCSTIEVQNSYEFSSVTILLSFRMLVYEYVDNGNLEQWLHGDVGPVSPLTWDIRMRIAIGTAKGLAYLHEGLEPKVVHRDIKSSNILLDKNWNAKVSDFGLAKLLGSEKTHVTTRVMGTFGYVAPEYASSGMLNERSDVYSFGVLLMEIITGRSPIDYSRPPGEMNLVDWFKAMVASRRSEELVDPLVEIPPSPRSLKRVLLICLRCIDLDVVKRPKMGQIVHMLETDDFPFRSELRTVREKDPLPSHADVSIKVPYPPPKHAETVEKSRWR</sequence>
<comment type="catalytic activity">
    <reaction evidence="12">
        <text>L-threonyl-[protein] + ATP = O-phospho-L-threonyl-[protein] + ADP + H(+)</text>
        <dbReference type="Rhea" id="RHEA:46608"/>
        <dbReference type="Rhea" id="RHEA-COMP:11060"/>
        <dbReference type="Rhea" id="RHEA-COMP:11605"/>
        <dbReference type="ChEBI" id="CHEBI:15378"/>
        <dbReference type="ChEBI" id="CHEBI:30013"/>
        <dbReference type="ChEBI" id="CHEBI:30616"/>
        <dbReference type="ChEBI" id="CHEBI:61977"/>
        <dbReference type="ChEBI" id="CHEBI:456216"/>
        <dbReference type="EC" id="2.7.11.1"/>
    </reaction>
</comment>
<dbReference type="SUPFAM" id="SSF56112">
    <property type="entry name" value="Protein kinase-like (PK-like)"/>
    <property type="match status" value="1"/>
</dbReference>
<protein>
    <recommendedName>
        <fullName evidence="2">non-specific serine/threonine protein kinase</fullName>
        <ecNumber evidence="2">2.7.11.1</ecNumber>
    </recommendedName>
</protein>
<evidence type="ECO:0000256" key="6">
    <source>
        <dbReference type="ARBA" id="ARBA00022692"/>
    </source>
</evidence>
<dbReference type="AlphaFoldDB" id="A0AAQ3N788"/>
<comment type="catalytic activity">
    <reaction evidence="13">
        <text>L-seryl-[protein] + ATP = O-phospho-L-seryl-[protein] + ADP + H(+)</text>
        <dbReference type="Rhea" id="RHEA:17989"/>
        <dbReference type="Rhea" id="RHEA-COMP:9863"/>
        <dbReference type="Rhea" id="RHEA-COMP:11604"/>
        <dbReference type="ChEBI" id="CHEBI:15378"/>
        <dbReference type="ChEBI" id="CHEBI:29999"/>
        <dbReference type="ChEBI" id="CHEBI:30616"/>
        <dbReference type="ChEBI" id="CHEBI:83421"/>
        <dbReference type="ChEBI" id="CHEBI:456216"/>
        <dbReference type="EC" id="2.7.11.1"/>
    </reaction>
</comment>
<evidence type="ECO:0000256" key="14">
    <source>
        <dbReference type="PROSITE-ProRule" id="PRU10141"/>
    </source>
</evidence>
<dbReference type="Gene3D" id="1.10.510.10">
    <property type="entry name" value="Transferase(Phosphotransferase) domain 1"/>
    <property type="match status" value="1"/>
</dbReference>
<keyword evidence="6 17" id="KW-0812">Transmembrane</keyword>
<dbReference type="Gene3D" id="3.30.200.20">
    <property type="entry name" value="Phosphorylase Kinase, domain 1"/>
    <property type="match status" value="1"/>
</dbReference>
<name>A0AAQ3N788_VIGMU</name>
<keyword evidence="3 15" id="KW-0723">Serine/threonine-protein kinase</keyword>
<evidence type="ECO:0000256" key="4">
    <source>
        <dbReference type="ARBA" id="ARBA00022553"/>
    </source>
</evidence>
<evidence type="ECO:0000256" key="16">
    <source>
        <dbReference type="SAM" id="MobiDB-lite"/>
    </source>
</evidence>
<keyword evidence="10 17" id="KW-1133">Transmembrane helix</keyword>
<dbReference type="InterPro" id="IPR052232">
    <property type="entry name" value="RLK_Ser/Thr-Kinase"/>
</dbReference>
<dbReference type="GO" id="GO:0005524">
    <property type="term" value="F:ATP binding"/>
    <property type="evidence" value="ECO:0007669"/>
    <property type="project" value="UniProtKB-UniRule"/>
</dbReference>
<evidence type="ECO:0000256" key="7">
    <source>
        <dbReference type="ARBA" id="ARBA00022741"/>
    </source>
</evidence>
<evidence type="ECO:0000256" key="12">
    <source>
        <dbReference type="ARBA" id="ARBA00047899"/>
    </source>
</evidence>
<dbReference type="InterPro" id="IPR017441">
    <property type="entry name" value="Protein_kinase_ATP_BS"/>
</dbReference>
<evidence type="ECO:0000313" key="20">
    <source>
        <dbReference type="Proteomes" id="UP001374535"/>
    </source>
</evidence>
<evidence type="ECO:0000256" key="9">
    <source>
        <dbReference type="ARBA" id="ARBA00022840"/>
    </source>
</evidence>
<dbReference type="SMART" id="SM00220">
    <property type="entry name" value="S_TKc"/>
    <property type="match status" value="1"/>
</dbReference>
<dbReference type="EMBL" id="CP144694">
    <property type="protein sequence ID" value="WVZ03636.1"/>
    <property type="molecule type" value="Genomic_DNA"/>
</dbReference>
<evidence type="ECO:0000256" key="15">
    <source>
        <dbReference type="RuleBase" id="RU000304"/>
    </source>
</evidence>
<gene>
    <name evidence="19" type="ORF">V8G54_024442</name>
</gene>
<keyword evidence="7 14" id="KW-0547">Nucleotide-binding</keyword>
<keyword evidence="20" id="KW-1185">Reference proteome</keyword>
<dbReference type="EC" id="2.7.11.1" evidence="2"/>
<dbReference type="GO" id="GO:0016020">
    <property type="term" value="C:membrane"/>
    <property type="evidence" value="ECO:0007669"/>
    <property type="project" value="UniProtKB-SubCell"/>
</dbReference>
<dbReference type="PROSITE" id="PS50011">
    <property type="entry name" value="PROTEIN_KINASE_DOM"/>
    <property type="match status" value="1"/>
</dbReference>
<keyword evidence="9 14" id="KW-0067">ATP-binding</keyword>
<evidence type="ECO:0000256" key="17">
    <source>
        <dbReference type="SAM" id="Phobius"/>
    </source>
</evidence>